<protein>
    <submittedName>
        <fullName evidence="1">Uncharacterized protein</fullName>
    </submittedName>
</protein>
<comment type="caution">
    <text evidence="1">The sequence shown here is derived from an EMBL/GenBank/DDBJ whole genome shotgun (WGS) entry which is preliminary data.</text>
</comment>
<reference evidence="1" key="1">
    <citation type="submission" date="2022-06" db="EMBL/GenBank/DDBJ databases">
        <authorList>
            <person name="Dietemann V."/>
            <person name="Ory F."/>
            <person name="Dainat B."/>
            <person name="Oberhansli S."/>
        </authorList>
    </citation>
    <scope>NUCLEOTIDE SEQUENCE</scope>
    <source>
        <strain evidence="1">Ena-SAMPLE-TAB-26-04-2022-14:26:32:270-5432</strain>
    </source>
</reference>
<dbReference type="RefSeq" id="WP_249725572.1">
    <property type="nucleotide sequence ID" value="NZ_AP031286.1"/>
</dbReference>
<evidence type="ECO:0000313" key="1">
    <source>
        <dbReference type="EMBL" id="CAH8245690.1"/>
    </source>
</evidence>
<evidence type="ECO:0000313" key="2">
    <source>
        <dbReference type="Proteomes" id="UP001154322"/>
    </source>
</evidence>
<gene>
    <name evidence="1" type="ORF">WJ0W_002925</name>
</gene>
<accession>A0ABN8U3P9</accession>
<dbReference type="Proteomes" id="UP001154322">
    <property type="component" value="Unassembled WGS sequence"/>
</dbReference>
<dbReference type="EMBL" id="CALYLO010000003">
    <property type="protein sequence ID" value="CAH8245690.1"/>
    <property type="molecule type" value="Genomic_DNA"/>
</dbReference>
<keyword evidence="2" id="KW-1185">Reference proteome</keyword>
<proteinExistence type="predicted"/>
<name>A0ABN8U3P9_9BACL</name>
<organism evidence="1 2">
    <name type="scientific">Paenibacillus melissococcoides</name>
    <dbReference type="NCBI Taxonomy" id="2912268"/>
    <lineage>
        <taxon>Bacteria</taxon>
        <taxon>Bacillati</taxon>
        <taxon>Bacillota</taxon>
        <taxon>Bacilli</taxon>
        <taxon>Bacillales</taxon>
        <taxon>Paenibacillaceae</taxon>
        <taxon>Paenibacillus</taxon>
    </lineage>
</organism>
<sequence length="50" mass="5620">MKGKPELDMLVNERPIDIGYRSQLIHGAPSEIQNDLAIEKMIAQRSILVS</sequence>